<reference evidence="2 5" key="2">
    <citation type="journal article" date="2012" name="J. Bacteriol.">
        <title>Complete Genome Sequence of Helicobacter cinaedi Type Strain ATCC BAA-847.</title>
        <authorList>
            <person name="Miyoshi-Akiyama T."/>
            <person name="Takeshita N."/>
            <person name="Ohmagari N."/>
            <person name="Kirikae T."/>
        </authorList>
    </citation>
    <scope>NUCLEOTIDE SEQUENCE [LARGE SCALE GENOMIC DNA]</scope>
    <source>
        <strain evidence="2 5">ATCC BAA-847</strain>
    </source>
</reference>
<reference evidence="2" key="3">
    <citation type="submission" date="2012-07" db="EMBL/GenBank/DDBJ databases">
        <authorList>
            <person name="Akiyama T."/>
            <person name="Takeshita N."/>
            <person name="Ohmagari N."/>
            <person name="Kirikae T."/>
        </authorList>
    </citation>
    <scope>NUCLEOTIDE SEQUENCE</scope>
    <source>
        <strain evidence="2">ATCC BAA-847</strain>
    </source>
</reference>
<proteinExistence type="predicted"/>
<dbReference type="Proteomes" id="UP000005755">
    <property type="component" value="Unassembled WGS sequence"/>
</dbReference>
<protein>
    <recommendedName>
        <fullName evidence="6">Lipoprotein</fullName>
    </recommendedName>
</protein>
<sequence length="144" mass="16444">MIKKLHKILLALSFAGCYICVAFSQDCVPVKESGIGEVNKKQALKNLGFFYCLNLADEEYVANLLYRLSAKANCFNYIKIMDSKVVFDELKVFIDKEKKTSNQLVCGNNCNKRESAGICLSIYESYSFNTEIERIVKKYCKECE</sequence>
<reference evidence="3" key="1">
    <citation type="submission" date="2008-08" db="EMBL/GenBank/DDBJ databases">
        <title>Annotation of Helicobacter cinaedi strain CCUG 18818.</title>
        <authorList>
            <consortium name="The Broad Institute Genome Sequencing Platform"/>
            <person name="Fox J.G."/>
            <person name="Shen Z."/>
            <person name="Charoenlap N."/>
            <person name="Schauer D.B."/>
            <person name="Ward D."/>
            <person name="Mehta T."/>
            <person name="Young S."/>
            <person name="Jaffe D."/>
            <person name="Gnerre S."/>
            <person name="Berlin A."/>
            <person name="Heiman D."/>
            <person name="Hepburn T."/>
            <person name="Shea T."/>
            <person name="Sykes S."/>
            <person name="Alvarado L."/>
            <person name="Kodira C."/>
            <person name="Borodovsky M."/>
            <person name="Lander E."/>
            <person name="Galagan J."/>
            <person name="Nusbaum C."/>
            <person name="Birren B."/>
        </authorList>
    </citation>
    <scope>NUCLEOTIDE SEQUENCE</scope>
    <source>
        <strain evidence="3">CCUG 18818</strain>
    </source>
</reference>
<dbReference type="EMBL" id="DS990399">
    <property type="protein sequence ID" value="EFR47710.1"/>
    <property type="molecule type" value="Genomic_DNA"/>
</dbReference>
<evidence type="ECO:0000313" key="2">
    <source>
        <dbReference type="EMBL" id="BAM32767.1"/>
    </source>
</evidence>
<evidence type="ECO:0000256" key="1">
    <source>
        <dbReference type="SAM" id="SignalP"/>
    </source>
</evidence>
<evidence type="ECO:0000313" key="5">
    <source>
        <dbReference type="Proteomes" id="UP000006036"/>
    </source>
</evidence>
<organism evidence="2 5">
    <name type="scientific">Helicobacter cinaedi CCUG 18818 = ATCC BAA-847</name>
    <dbReference type="NCBI Taxonomy" id="537971"/>
    <lineage>
        <taxon>Bacteria</taxon>
        <taxon>Pseudomonadati</taxon>
        <taxon>Campylobacterota</taxon>
        <taxon>Epsilonproteobacteria</taxon>
        <taxon>Campylobacterales</taxon>
        <taxon>Helicobacteraceae</taxon>
        <taxon>Helicobacter</taxon>
    </lineage>
</organism>
<reference evidence="4" key="4">
    <citation type="journal article" date="2014" name="Genome Announc.">
        <title>Draft genome sequences of six enterohepatic helicobacter species isolated from humans and one from rhesus macaques.</title>
        <authorList>
            <person name="Shen Z."/>
            <person name="Sheh A."/>
            <person name="Young S.K."/>
            <person name="Abouelliel A."/>
            <person name="Ward D.V."/>
            <person name="Earl A.M."/>
            <person name="Fox J.G."/>
        </authorList>
    </citation>
    <scope>NUCLEOTIDE SEQUENCE [LARGE SCALE GENOMIC DNA]</scope>
    <source>
        <strain evidence="4">CCUG 18818</strain>
    </source>
</reference>
<evidence type="ECO:0000313" key="4">
    <source>
        <dbReference type="Proteomes" id="UP000005755"/>
    </source>
</evidence>
<evidence type="ECO:0008006" key="6">
    <source>
        <dbReference type="Google" id="ProtNLM"/>
    </source>
</evidence>
<keyword evidence="1" id="KW-0732">Signal</keyword>
<feature type="signal peptide" evidence="1">
    <location>
        <begin position="1"/>
        <end position="24"/>
    </location>
</feature>
<keyword evidence="4" id="KW-1185">Reference proteome</keyword>
<dbReference type="AlphaFoldDB" id="A0AAI8MPP2"/>
<feature type="chain" id="PRO_5042496350" description="Lipoprotein" evidence="1">
    <location>
        <begin position="25"/>
        <end position="144"/>
    </location>
</feature>
<gene>
    <name evidence="2" type="ORF">HCBAA847_1537</name>
    <name evidence="3" type="ORF">HCCG_02259</name>
</gene>
<dbReference type="RefSeq" id="WP_002957610.1">
    <property type="nucleotide sequence ID" value="NC_020555.1"/>
</dbReference>
<evidence type="ECO:0000313" key="3">
    <source>
        <dbReference type="EMBL" id="EFR47710.1"/>
    </source>
</evidence>
<dbReference type="KEGG" id="hcb:HCBAA847_1537"/>
<dbReference type="Proteomes" id="UP000006036">
    <property type="component" value="Chromosome 1"/>
</dbReference>
<name>A0AAI8MPP2_9HELI</name>
<dbReference type="EMBL" id="AP012492">
    <property type="protein sequence ID" value="BAM32767.1"/>
    <property type="molecule type" value="Genomic_DNA"/>
</dbReference>
<accession>A0AAI8MPP2</accession>